<name>A0A9D2J830_9FIRM</name>
<organism evidence="2 3">
    <name type="scientific">Candidatus Anaerobutyricum stercoris</name>
    <dbReference type="NCBI Taxonomy" id="2838457"/>
    <lineage>
        <taxon>Bacteria</taxon>
        <taxon>Bacillati</taxon>
        <taxon>Bacillota</taxon>
        <taxon>Clostridia</taxon>
        <taxon>Lachnospirales</taxon>
        <taxon>Lachnospiraceae</taxon>
        <taxon>Anaerobutyricum</taxon>
    </lineage>
</organism>
<evidence type="ECO:0000313" key="3">
    <source>
        <dbReference type="Proteomes" id="UP000824049"/>
    </source>
</evidence>
<dbReference type="Proteomes" id="UP000824049">
    <property type="component" value="Unassembled WGS sequence"/>
</dbReference>
<feature type="domain" description="Methyltransferase type 11" evidence="1">
    <location>
        <begin position="64"/>
        <end position="158"/>
    </location>
</feature>
<keyword evidence="2" id="KW-0808">Transferase</keyword>
<protein>
    <submittedName>
        <fullName evidence="2">Class I SAM-dependent methyltransferase</fullName>
    </submittedName>
</protein>
<dbReference type="Pfam" id="PF08241">
    <property type="entry name" value="Methyltransf_11"/>
    <property type="match status" value="1"/>
</dbReference>
<dbReference type="PANTHER" id="PTHR43591">
    <property type="entry name" value="METHYLTRANSFERASE"/>
    <property type="match status" value="1"/>
</dbReference>
<dbReference type="AlphaFoldDB" id="A0A9D2J830"/>
<dbReference type="CDD" id="cd02440">
    <property type="entry name" value="AdoMet_MTases"/>
    <property type="match status" value="1"/>
</dbReference>
<dbReference type="GO" id="GO:0032259">
    <property type="term" value="P:methylation"/>
    <property type="evidence" value="ECO:0007669"/>
    <property type="project" value="UniProtKB-KW"/>
</dbReference>
<keyword evidence="2" id="KW-0489">Methyltransferase</keyword>
<dbReference type="Gene3D" id="3.40.50.150">
    <property type="entry name" value="Vaccinia Virus protein VP39"/>
    <property type="match status" value="1"/>
</dbReference>
<comment type="caution">
    <text evidence="2">The sequence shown here is derived from an EMBL/GenBank/DDBJ whole genome shotgun (WGS) entry which is preliminary data.</text>
</comment>
<dbReference type="InterPro" id="IPR029063">
    <property type="entry name" value="SAM-dependent_MTases_sf"/>
</dbReference>
<accession>A0A9D2J830</accession>
<sequence length="252" mass="29187">MAIRPERNRWKETALVKGRVKEYWNGRADSFRVQREAELKSGQHEVWEQELLSHLPQGDSLRILDVGCGCGFFSFLLAENGHRVTGIDLTENMILEGRELAEKYDLSVEFRQMDAEKPDFPDDTFDVIVSRNLTWTLPHPAKAYEEWMRVLKPGGILINYDAEHARYHFSRGLEGEKAHAMLSRGQMDDCMEIYGMLPISAWKRPDWDVFQLKHLGFAQVETDAAIGKRLFLHDDQFCTPYPVFRIKAVKAK</sequence>
<gene>
    <name evidence="2" type="ORF">H9968_09385</name>
</gene>
<evidence type="ECO:0000313" key="2">
    <source>
        <dbReference type="EMBL" id="HIZ40116.1"/>
    </source>
</evidence>
<evidence type="ECO:0000259" key="1">
    <source>
        <dbReference type="Pfam" id="PF08241"/>
    </source>
</evidence>
<dbReference type="EMBL" id="DXBR01000086">
    <property type="protein sequence ID" value="HIZ40116.1"/>
    <property type="molecule type" value="Genomic_DNA"/>
</dbReference>
<reference evidence="2" key="2">
    <citation type="submission" date="2021-04" db="EMBL/GenBank/DDBJ databases">
        <authorList>
            <person name="Gilroy R."/>
        </authorList>
    </citation>
    <scope>NUCLEOTIDE SEQUENCE</scope>
    <source>
        <strain evidence="2">CHK179-28034</strain>
    </source>
</reference>
<reference evidence="2" key="1">
    <citation type="journal article" date="2021" name="PeerJ">
        <title>Extensive microbial diversity within the chicken gut microbiome revealed by metagenomics and culture.</title>
        <authorList>
            <person name="Gilroy R."/>
            <person name="Ravi A."/>
            <person name="Getino M."/>
            <person name="Pursley I."/>
            <person name="Horton D.L."/>
            <person name="Alikhan N.F."/>
            <person name="Baker D."/>
            <person name="Gharbi K."/>
            <person name="Hall N."/>
            <person name="Watson M."/>
            <person name="Adriaenssens E.M."/>
            <person name="Foster-Nyarko E."/>
            <person name="Jarju S."/>
            <person name="Secka A."/>
            <person name="Antonio M."/>
            <person name="Oren A."/>
            <person name="Chaudhuri R.R."/>
            <person name="La Ragione R."/>
            <person name="Hildebrand F."/>
            <person name="Pallen M.J."/>
        </authorList>
    </citation>
    <scope>NUCLEOTIDE SEQUENCE</scope>
    <source>
        <strain evidence="2">CHK179-28034</strain>
    </source>
</reference>
<dbReference type="InterPro" id="IPR013216">
    <property type="entry name" value="Methyltransf_11"/>
</dbReference>
<dbReference type="GO" id="GO:0008757">
    <property type="term" value="F:S-adenosylmethionine-dependent methyltransferase activity"/>
    <property type="evidence" value="ECO:0007669"/>
    <property type="project" value="InterPro"/>
</dbReference>
<dbReference type="SUPFAM" id="SSF53335">
    <property type="entry name" value="S-adenosyl-L-methionine-dependent methyltransferases"/>
    <property type="match status" value="1"/>
</dbReference>
<proteinExistence type="predicted"/>
<dbReference type="PANTHER" id="PTHR43591:SF24">
    <property type="entry name" value="2-METHOXY-6-POLYPRENYL-1,4-BENZOQUINOL METHYLASE, MITOCHONDRIAL"/>
    <property type="match status" value="1"/>
</dbReference>